<dbReference type="AlphaFoldDB" id="A0A010Q042"/>
<reference evidence="2 3" key="1">
    <citation type="submission" date="2014-02" db="EMBL/GenBank/DDBJ databases">
        <title>The genome sequence of Colletotrichum fioriniae PJ7.</title>
        <authorList>
            <person name="Baroncelli R."/>
            <person name="Thon M.R."/>
        </authorList>
    </citation>
    <scope>NUCLEOTIDE SEQUENCE [LARGE SCALE GENOMIC DNA]</scope>
    <source>
        <strain evidence="2 3">PJ7</strain>
    </source>
</reference>
<dbReference type="Proteomes" id="UP000020467">
    <property type="component" value="Unassembled WGS sequence"/>
</dbReference>
<evidence type="ECO:0000313" key="2">
    <source>
        <dbReference type="EMBL" id="EXF73157.1"/>
    </source>
</evidence>
<proteinExistence type="predicted"/>
<dbReference type="KEGG" id="cfj:CFIO01_10571"/>
<dbReference type="HOGENOM" id="CLU_2049518_0_0_1"/>
<accession>A0A010Q042</accession>
<dbReference type="OrthoDB" id="10486823at2759"/>
<gene>
    <name evidence="2" type="ORF">CFIO01_10571</name>
</gene>
<feature type="region of interest" description="Disordered" evidence="1">
    <location>
        <begin position="1"/>
        <end position="31"/>
    </location>
</feature>
<sequence>MAFANEPTDDSLESSLPFAAPTPLADDEAGAEWRPNAHQILSQARQVGICVFASADACMRRSKQLFSTADAFRSPNADCLGCCANIDSFQHEGLDNAAATGFCPMQIAMEDNGKPTPYNP</sequence>
<dbReference type="EMBL" id="JARH01001078">
    <property type="protein sequence ID" value="EXF73157.1"/>
    <property type="molecule type" value="Genomic_DNA"/>
</dbReference>
<evidence type="ECO:0000256" key="1">
    <source>
        <dbReference type="SAM" id="MobiDB-lite"/>
    </source>
</evidence>
<name>A0A010Q042_9PEZI</name>
<evidence type="ECO:0000313" key="3">
    <source>
        <dbReference type="Proteomes" id="UP000020467"/>
    </source>
</evidence>
<protein>
    <submittedName>
        <fullName evidence="2">Uncharacterized protein</fullName>
    </submittedName>
</protein>
<organism evidence="2 3">
    <name type="scientific">Colletotrichum fioriniae PJ7</name>
    <dbReference type="NCBI Taxonomy" id="1445577"/>
    <lineage>
        <taxon>Eukaryota</taxon>
        <taxon>Fungi</taxon>
        <taxon>Dikarya</taxon>
        <taxon>Ascomycota</taxon>
        <taxon>Pezizomycotina</taxon>
        <taxon>Sordariomycetes</taxon>
        <taxon>Hypocreomycetidae</taxon>
        <taxon>Glomerellales</taxon>
        <taxon>Glomerellaceae</taxon>
        <taxon>Colletotrichum</taxon>
        <taxon>Colletotrichum acutatum species complex</taxon>
    </lineage>
</organism>
<comment type="caution">
    <text evidence="2">The sequence shown here is derived from an EMBL/GenBank/DDBJ whole genome shotgun (WGS) entry which is preliminary data.</text>
</comment>
<keyword evidence="3" id="KW-1185">Reference proteome</keyword>